<dbReference type="SUPFAM" id="SSF55729">
    <property type="entry name" value="Acyl-CoA N-acyltransferases (Nat)"/>
    <property type="match status" value="1"/>
</dbReference>
<dbReference type="Proteomes" id="UP000275281">
    <property type="component" value="Unassembled WGS sequence"/>
</dbReference>
<keyword evidence="1 3" id="KW-0808">Transferase</keyword>
<evidence type="ECO:0000259" key="2">
    <source>
        <dbReference type="PROSITE" id="PS51186"/>
    </source>
</evidence>
<dbReference type="OrthoDB" id="336415at2"/>
<evidence type="ECO:0000313" key="4">
    <source>
        <dbReference type="Proteomes" id="UP000275281"/>
    </source>
</evidence>
<dbReference type="PANTHER" id="PTHR13947:SF37">
    <property type="entry name" value="LD18367P"/>
    <property type="match status" value="1"/>
</dbReference>
<dbReference type="GO" id="GO:0008080">
    <property type="term" value="F:N-acetyltransferase activity"/>
    <property type="evidence" value="ECO:0007669"/>
    <property type="project" value="InterPro"/>
</dbReference>
<accession>A0A3N5Y0T3</accession>
<feature type="domain" description="N-acetyltransferase" evidence="2">
    <location>
        <begin position="7"/>
        <end position="213"/>
    </location>
</feature>
<dbReference type="CDD" id="cd04301">
    <property type="entry name" value="NAT_SF"/>
    <property type="match status" value="1"/>
</dbReference>
<sequence length="213" mass="23695">MEVTENIRIRRAKADDGYATVDLIMLSAPQVLTEIFGNGDQTVAKSYLMHAWECGQGQYGCQAHWVATHNDQPIGVVTAWHSNMPKAFGKATLASLNAFFGIDETAQVFARSAKITEQITPPAYQELIFGHLAVSPSFQGQGVGKALVNYMEEIAVHNEKRRCVLDVERQNKSAIGFYESLSYLEVQSLYPAGFRYMRMAKRLEASAKWVGVI</sequence>
<dbReference type="Pfam" id="PF00583">
    <property type="entry name" value="Acetyltransf_1"/>
    <property type="match status" value="1"/>
</dbReference>
<evidence type="ECO:0000256" key="1">
    <source>
        <dbReference type="ARBA" id="ARBA00022679"/>
    </source>
</evidence>
<dbReference type="PROSITE" id="PS51186">
    <property type="entry name" value="GNAT"/>
    <property type="match status" value="1"/>
</dbReference>
<dbReference type="Gene3D" id="3.40.630.30">
    <property type="match status" value="1"/>
</dbReference>
<dbReference type="EMBL" id="RPOK01000003">
    <property type="protein sequence ID" value="RPJ66513.1"/>
    <property type="molecule type" value="Genomic_DNA"/>
</dbReference>
<dbReference type="RefSeq" id="WP_124027871.1">
    <property type="nucleotide sequence ID" value="NZ_JBHRSN010000006.1"/>
</dbReference>
<dbReference type="InterPro" id="IPR050769">
    <property type="entry name" value="NAT_camello-type"/>
</dbReference>
<dbReference type="InterPro" id="IPR016181">
    <property type="entry name" value="Acyl_CoA_acyltransferase"/>
</dbReference>
<dbReference type="AlphaFoldDB" id="A0A3N5Y0T3"/>
<reference evidence="3 4" key="1">
    <citation type="submission" date="2018-11" db="EMBL/GenBank/DDBJ databases">
        <authorList>
            <person name="Ye M.-Q."/>
            <person name="Du Z.-J."/>
        </authorList>
    </citation>
    <scope>NUCLEOTIDE SEQUENCE [LARGE SCALE GENOMIC DNA]</scope>
    <source>
        <strain evidence="3 4">U0105</strain>
    </source>
</reference>
<keyword evidence="4" id="KW-1185">Reference proteome</keyword>
<proteinExistence type="predicted"/>
<comment type="caution">
    <text evidence="3">The sequence shown here is derived from an EMBL/GenBank/DDBJ whole genome shotgun (WGS) entry which is preliminary data.</text>
</comment>
<protein>
    <submittedName>
        <fullName evidence="3">GNAT family N-acetyltransferase</fullName>
    </submittedName>
</protein>
<dbReference type="InterPro" id="IPR000182">
    <property type="entry name" value="GNAT_dom"/>
</dbReference>
<name>A0A3N5Y0T3_9ALTE</name>
<evidence type="ECO:0000313" key="3">
    <source>
        <dbReference type="EMBL" id="RPJ66513.1"/>
    </source>
</evidence>
<gene>
    <name evidence="3" type="ORF">DRW07_10510</name>
</gene>
<dbReference type="PANTHER" id="PTHR13947">
    <property type="entry name" value="GNAT FAMILY N-ACETYLTRANSFERASE"/>
    <property type="match status" value="1"/>
</dbReference>
<organism evidence="3 4">
    <name type="scientific">Alteromonas sediminis</name>
    <dbReference type="NCBI Taxonomy" id="2259342"/>
    <lineage>
        <taxon>Bacteria</taxon>
        <taxon>Pseudomonadati</taxon>
        <taxon>Pseudomonadota</taxon>
        <taxon>Gammaproteobacteria</taxon>
        <taxon>Alteromonadales</taxon>
        <taxon>Alteromonadaceae</taxon>
        <taxon>Alteromonas/Salinimonas group</taxon>
        <taxon>Alteromonas</taxon>
    </lineage>
</organism>